<dbReference type="Proteomes" id="UP000236319">
    <property type="component" value="Unassembled WGS sequence"/>
</dbReference>
<dbReference type="GeneID" id="39877104"/>
<reference evidence="2 3" key="1">
    <citation type="journal article" date="2017" name="BMC Genomics">
        <title>Whole-genome assembly of Babesia ovata and comparative genomics between closely related pathogens.</title>
        <authorList>
            <person name="Yamagishi J."/>
            <person name="Asada M."/>
            <person name="Hakimi H."/>
            <person name="Tanaka T.Q."/>
            <person name="Sugimoto C."/>
            <person name="Kawazu S."/>
        </authorList>
    </citation>
    <scope>NUCLEOTIDE SEQUENCE [LARGE SCALE GENOMIC DNA]</scope>
    <source>
        <strain evidence="2 3">Miyake</strain>
    </source>
</reference>
<dbReference type="AlphaFoldDB" id="A0A2H6KK15"/>
<protein>
    <submittedName>
        <fullName evidence="2">50S ribosomal protein L22, putative</fullName>
    </submittedName>
</protein>
<sequence>MGAASHESLMVLVPPPLVGWLAPPAPAGTFGELHSAVCRKARFTGKPVRSSTIAPFHSSTPPSGGQLFSAVRDCHGVRHHAGGSRWMLMLLLIIRARLASVPSPHPEAPTSPPLPLAGQSHCPRLPLSHAGRRLRSTQSRPCAFRLHRVVGTLPALLPRECVLVVSVSTRRHRGWWHRRPHRGAGRAALTQSRNVIAITPPRAVLTHSRRYSARGSFPPSTPPSGQQGRGGLRTVTYIAASVVMDSMPITPSPTQTPALRRTATRSFWSTHHVGDPALGSFSATHRPELRPAVAARASGSGRLLRAAMPPSGLWPAASHQLVSGCGPPGHR</sequence>
<gene>
    <name evidence="2" type="ORF">BOVATA_048270</name>
</gene>
<accession>A0A2H6KK15</accession>
<evidence type="ECO:0000313" key="3">
    <source>
        <dbReference type="Proteomes" id="UP000236319"/>
    </source>
</evidence>
<keyword evidence="2" id="KW-0687">Ribonucleoprotein</keyword>
<dbReference type="RefSeq" id="XP_028869577.1">
    <property type="nucleotide sequence ID" value="XM_029013744.1"/>
</dbReference>
<evidence type="ECO:0000256" key="1">
    <source>
        <dbReference type="SAM" id="MobiDB-lite"/>
    </source>
</evidence>
<keyword evidence="2" id="KW-0689">Ribosomal protein</keyword>
<name>A0A2H6KK15_9APIC</name>
<dbReference type="EMBL" id="BDSA01000033">
    <property type="protein sequence ID" value="GBE63334.1"/>
    <property type="molecule type" value="Genomic_DNA"/>
</dbReference>
<evidence type="ECO:0000313" key="2">
    <source>
        <dbReference type="EMBL" id="GBE63334.1"/>
    </source>
</evidence>
<organism evidence="2 3">
    <name type="scientific">Babesia ovata</name>
    <dbReference type="NCBI Taxonomy" id="189622"/>
    <lineage>
        <taxon>Eukaryota</taxon>
        <taxon>Sar</taxon>
        <taxon>Alveolata</taxon>
        <taxon>Apicomplexa</taxon>
        <taxon>Aconoidasida</taxon>
        <taxon>Piroplasmida</taxon>
        <taxon>Babesiidae</taxon>
        <taxon>Babesia</taxon>
    </lineage>
</organism>
<comment type="caution">
    <text evidence="2">The sequence shown here is derived from an EMBL/GenBank/DDBJ whole genome shotgun (WGS) entry which is preliminary data.</text>
</comment>
<dbReference type="GO" id="GO:0005840">
    <property type="term" value="C:ribosome"/>
    <property type="evidence" value="ECO:0007669"/>
    <property type="project" value="UniProtKB-KW"/>
</dbReference>
<dbReference type="VEuPathDB" id="PiroplasmaDB:BOVATA_048270"/>
<feature type="region of interest" description="Disordered" evidence="1">
    <location>
        <begin position="211"/>
        <end position="230"/>
    </location>
</feature>
<keyword evidence="3" id="KW-1185">Reference proteome</keyword>
<proteinExistence type="predicted"/>